<evidence type="ECO:0008006" key="4">
    <source>
        <dbReference type="Google" id="ProtNLM"/>
    </source>
</evidence>
<keyword evidence="1" id="KW-0732">Signal</keyword>
<proteinExistence type="predicted"/>
<keyword evidence="3" id="KW-1185">Reference proteome</keyword>
<evidence type="ECO:0000256" key="1">
    <source>
        <dbReference type="SAM" id="SignalP"/>
    </source>
</evidence>
<dbReference type="EMBL" id="ACLJ02000003">
    <property type="protein sequence ID" value="EFK54475.1"/>
    <property type="molecule type" value="Genomic_DNA"/>
</dbReference>
<dbReference type="HOGENOM" id="CLU_059338_1_0_11"/>
<accession>D7WEQ0</accession>
<sequence length="257" mass="28695">MVAGLSALALLGFPYLADSCDTTMNTPVDRREREWGLVRRRRKAKGTWTVIWNGLEIPVSAPADAVVEAVQDVRAGIHSWSSPAWVADPIVLWAVQLVDASRHLLGVTPESILDAARGRVDNRWLRNVLQLSSARAESPKETEMRLMCTALTEKPNLIGDTEWAQAAREFGSHGLAFTEQVPLYDGPRLITTFDLALTDLKIALMYDGEHHLARGQRDTDFRINLECQLMGWTVVRISAGTLYDLPRILLALLRERA</sequence>
<organism evidence="2 3">
    <name type="scientific">Corynebacterium genitalium ATCC 33030</name>
    <dbReference type="NCBI Taxonomy" id="585529"/>
    <lineage>
        <taxon>Bacteria</taxon>
        <taxon>Bacillati</taxon>
        <taxon>Actinomycetota</taxon>
        <taxon>Actinomycetes</taxon>
        <taxon>Mycobacteriales</taxon>
        <taxon>Corynebacteriaceae</taxon>
        <taxon>Corynebacterium</taxon>
    </lineage>
</organism>
<evidence type="ECO:0000313" key="3">
    <source>
        <dbReference type="Proteomes" id="UP000004208"/>
    </source>
</evidence>
<name>D7WEQ0_9CORY</name>
<dbReference type="eggNOG" id="ENOG5030HN8">
    <property type="taxonomic scope" value="Bacteria"/>
</dbReference>
<evidence type="ECO:0000313" key="2">
    <source>
        <dbReference type="EMBL" id="EFK54475.1"/>
    </source>
</evidence>
<dbReference type="AlphaFoldDB" id="D7WEQ0"/>
<feature type="chain" id="PRO_5039438663" description="DUF559 domain-containing protein" evidence="1">
    <location>
        <begin position="18"/>
        <end position="257"/>
    </location>
</feature>
<dbReference type="Proteomes" id="UP000004208">
    <property type="component" value="Unassembled WGS sequence"/>
</dbReference>
<gene>
    <name evidence="2" type="ORF">HMPREF0291_12133</name>
</gene>
<feature type="signal peptide" evidence="1">
    <location>
        <begin position="1"/>
        <end position="17"/>
    </location>
</feature>
<reference evidence="2" key="1">
    <citation type="submission" date="2010-06" db="EMBL/GenBank/DDBJ databases">
        <authorList>
            <person name="Muzny D."/>
            <person name="Qin X."/>
            <person name="Buhay C."/>
            <person name="Dugan-Rocha S."/>
            <person name="Ding Y."/>
            <person name="Chen G."/>
            <person name="Hawes A."/>
            <person name="Holder M."/>
            <person name="Jhangiani S."/>
            <person name="Johnson A."/>
            <person name="Khan Z."/>
            <person name="Li Z."/>
            <person name="Liu W."/>
            <person name="Liu X."/>
            <person name="Perez L."/>
            <person name="Shen H."/>
            <person name="Wang Q."/>
            <person name="Watt J."/>
            <person name="Xi L."/>
            <person name="Xin Y."/>
            <person name="Zhou J."/>
            <person name="Deng J."/>
            <person name="Jiang H."/>
            <person name="Liu Y."/>
            <person name="Qu J."/>
            <person name="Song X.-Z."/>
            <person name="Zhang L."/>
            <person name="Villasana D."/>
            <person name="Johnson A."/>
            <person name="Liu J."/>
            <person name="Liyanage D."/>
            <person name="Lorensuhewa L."/>
            <person name="Robinson T."/>
            <person name="Song A."/>
            <person name="Song B.-B."/>
            <person name="Dinh H."/>
            <person name="Thornton R."/>
            <person name="Coyle M."/>
            <person name="Francisco L."/>
            <person name="Jackson L."/>
            <person name="Javaid M."/>
            <person name="Korchina V."/>
            <person name="Kovar C."/>
            <person name="Mata R."/>
            <person name="Mathew T."/>
            <person name="Ngo R."/>
            <person name="Nguyen L."/>
            <person name="Nguyen N."/>
            <person name="Okwuonu G."/>
            <person name="Ongeri F."/>
            <person name="Pham C."/>
            <person name="Simmons D."/>
            <person name="Wilczek-Boney K."/>
            <person name="Hale W."/>
            <person name="Jakkamsetti A."/>
            <person name="Pham P."/>
            <person name="Ruth R."/>
            <person name="San Lucas F."/>
            <person name="Warren J."/>
            <person name="Zhang J."/>
            <person name="Zhao Z."/>
            <person name="Zhou C."/>
            <person name="Zhu D."/>
            <person name="Lee S."/>
            <person name="Bess C."/>
            <person name="Blankenburg K."/>
            <person name="Forbes L."/>
            <person name="Fu Q."/>
            <person name="Gubbala S."/>
            <person name="Hirani K."/>
            <person name="Jayaseelan J.C."/>
            <person name="Lara F."/>
            <person name="Munidasa M."/>
            <person name="Palculict T."/>
            <person name="Patil S."/>
            <person name="Pu L.-L."/>
            <person name="Saada N."/>
            <person name="Tang L."/>
            <person name="Weissenberger G."/>
            <person name="Zhu Y."/>
            <person name="Hemphill L."/>
            <person name="Shang Y."/>
            <person name="Youmans B."/>
            <person name="Ayvaz T."/>
            <person name="Ross M."/>
            <person name="Santibanez J."/>
            <person name="Aqrawi P."/>
            <person name="Gross S."/>
            <person name="Joshi V."/>
            <person name="Fowler G."/>
            <person name="Nazareth L."/>
            <person name="Reid J."/>
            <person name="Worley K."/>
            <person name="Petrosino J."/>
            <person name="Highlander S."/>
            <person name="Gibbs R."/>
        </authorList>
    </citation>
    <scope>NUCLEOTIDE SEQUENCE [LARGE SCALE GENOMIC DNA]</scope>
    <source>
        <strain evidence="2">ATCC 33030</strain>
    </source>
</reference>
<comment type="caution">
    <text evidence="2">The sequence shown here is derived from an EMBL/GenBank/DDBJ whole genome shotgun (WGS) entry which is preliminary data.</text>
</comment>
<dbReference type="Gene3D" id="3.40.960.10">
    <property type="entry name" value="VSR Endonuclease"/>
    <property type="match status" value="1"/>
</dbReference>
<protein>
    <recommendedName>
        <fullName evidence="4">DUF559 domain-containing protein</fullName>
    </recommendedName>
</protein>